<name>A0A5E7FNS2_PSEFL</name>
<proteinExistence type="predicted"/>
<evidence type="ECO:0000256" key="1">
    <source>
        <dbReference type="SAM" id="Phobius"/>
    </source>
</evidence>
<evidence type="ECO:0000313" key="3">
    <source>
        <dbReference type="Proteomes" id="UP000409037"/>
    </source>
</evidence>
<dbReference type="EMBL" id="CABVHU010000021">
    <property type="protein sequence ID" value="VVO40472.1"/>
    <property type="molecule type" value="Genomic_DNA"/>
</dbReference>
<sequence>MFFLKMLLWGMGAVGVLALLISSIASAMKAKPEDGTSSFWMMIFMIVVACPLYIYIMPEDKEVATPKVYAAPKVEVDPLLEARRERAREIDRENKRMEEYADKEHKELSARSTRVAVNPSSVNGMAEYRYYLKSGKIVSCLRGFDGDVLAFNCTKYDFD</sequence>
<keyword evidence="1" id="KW-0812">Transmembrane</keyword>
<accession>A0A5E7FNS2</accession>
<dbReference type="Proteomes" id="UP000409037">
    <property type="component" value="Unassembled WGS sequence"/>
</dbReference>
<keyword evidence="1" id="KW-1133">Transmembrane helix</keyword>
<feature type="transmembrane region" description="Helical" evidence="1">
    <location>
        <begin position="37"/>
        <end position="56"/>
    </location>
</feature>
<protein>
    <submittedName>
        <fullName evidence="2">Uncharacterized protein</fullName>
    </submittedName>
</protein>
<dbReference type="OrthoDB" id="9890864at2"/>
<dbReference type="RefSeq" id="WP_150800864.1">
    <property type="nucleotide sequence ID" value="NZ_CABVHU010000021.1"/>
</dbReference>
<gene>
    <name evidence="2" type="ORF">PS833_05771</name>
</gene>
<dbReference type="AlphaFoldDB" id="A0A5E7FNS2"/>
<evidence type="ECO:0000313" key="2">
    <source>
        <dbReference type="EMBL" id="VVO40472.1"/>
    </source>
</evidence>
<organism evidence="2 3">
    <name type="scientific">Pseudomonas fluorescens</name>
    <dbReference type="NCBI Taxonomy" id="294"/>
    <lineage>
        <taxon>Bacteria</taxon>
        <taxon>Pseudomonadati</taxon>
        <taxon>Pseudomonadota</taxon>
        <taxon>Gammaproteobacteria</taxon>
        <taxon>Pseudomonadales</taxon>
        <taxon>Pseudomonadaceae</taxon>
        <taxon>Pseudomonas</taxon>
    </lineage>
</organism>
<reference evidence="2 3" key="1">
    <citation type="submission" date="2019-09" db="EMBL/GenBank/DDBJ databases">
        <authorList>
            <person name="Chandra G."/>
            <person name="Truman W A."/>
        </authorList>
    </citation>
    <scope>NUCLEOTIDE SEQUENCE [LARGE SCALE GENOMIC DNA]</scope>
    <source>
        <strain evidence="2">PS833</strain>
    </source>
</reference>
<keyword evidence="1" id="KW-0472">Membrane</keyword>